<reference evidence="2" key="1">
    <citation type="submission" date="2015-07" db="EMBL/GenBank/DDBJ databases">
        <title>Adaptation to a free-living lifestyle via gene acquisitions in the diplomonad Trepomonas sp. PC1.</title>
        <authorList>
            <person name="Xu F."/>
            <person name="Jerlstrom-Hultqvist J."/>
            <person name="Kolisko M."/>
            <person name="Simpson A.G.B."/>
            <person name="Roger A.J."/>
            <person name="Svard S.G."/>
            <person name="Andersson J.O."/>
        </authorList>
    </citation>
    <scope>NUCLEOTIDE SEQUENCE</scope>
    <source>
        <strain evidence="2">PC1</strain>
    </source>
</reference>
<accession>A0A146K8H4</accession>
<evidence type="ECO:0000256" key="1">
    <source>
        <dbReference type="SAM" id="MobiDB-lite"/>
    </source>
</evidence>
<keyword evidence="2" id="KW-0238">DNA-binding</keyword>
<name>A0A146K8H4_9EUKA</name>
<dbReference type="InterPro" id="IPR009057">
    <property type="entry name" value="Homeodomain-like_sf"/>
</dbReference>
<dbReference type="AlphaFoldDB" id="A0A146K8H4"/>
<organism evidence="2">
    <name type="scientific">Trepomonas sp. PC1</name>
    <dbReference type="NCBI Taxonomy" id="1076344"/>
    <lineage>
        <taxon>Eukaryota</taxon>
        <taxon>Metamonada</taxon>
        <taxon>Diplomonadida</taxon>
        <taxon>Hexamitidae</taxon>
        <taxon>Hexamitinae</taxon>
        <taxon>Trepomonas</taxon>
    </lineage>
</organism>
<feature type="non-terminal residue" evidence="2">
    <location>
        <position position="1"/>
    </location>
</feature>
<evidence type="ECO:0000313" key="2">
    <source>
        <dbReference type="EMBL" id="JAP92085.1"/>
    </source>
</evidence>
<dbReference type="GO" id="GO:0003677">
    <property type="term" value="F:DNA binding"/>
    <property type="evidence" value="ECO:0007669"/>
    <property type="project" value="UniProtKB-KW"/>
</dbReference>
<dbReference type="EMBL" id="GDID01004521">
    <property type="protein sequence ID" value="JAP92085.1"/>
    <property type="molecule type" value="Transcribed_RNA"/>
</dbReference>
<dbReference type="SUPFAM" id="SSF46689">
    <property type="entry name" value="Homeodomain-like"/>
    <property type="match status" value="1"/>
</dbReference>
<feature type="compositionally biased region" description="Polar residues" evidence="1">
    <location>
        <begin position="81"/>
        <end position="96"/>
    </location>
</feature>
<feature type="region of interest" description="Disordered" evidence="1">
    <location>
        <begin position="74"/>
        <end position="96"/>
    </location>
</feature>
<gene>
    <name evidence="2" type="ORF">TPC1_16084</name>
</gene>
<proteinExistence type="predicted"/>
<protein>
    <submittedName>
        <fullName evidence="2">Myb-like DNA-binding domain-containing protein</fullName>
    </submittedName>
</protein>
<sequence length="117" mass="13998">HKWTEREYKLLVIGVRIYKEKWDELRRNLFPQMTIVQLKNKFYSNPRNMETKNNPLNSQQLAFYNHHMSKTKKITPHESLTDQNSNNSNVTDLPQQSKEEVQCFVSQLENLLAHLIK</sequence>